<dbReference type="AlphaFoldDB" id="A0A6N2YMF3"/>
<dbReference type="RefSeq" id="WP_412442460.1">
    <property type="nucleotide sequence ID" value="NZ_CACRUT010000003.1"/>
</dbReference>
<protein>
    <submittedName>
        <fullName evidence="1">Uncharacterized protein</fullName>
    </submittedName>
</protein>
<dbReference type="EMBL" id="CACRUT010000003">
    <property type="protein sequence ID" value="VYT67413.1"/>
    <property type="molecule type" value="Genomic_DNA"/>
</dbReference>
<name>A0A6N2YMF3_9BACT</name>
<gene>
    <name evidence="1" type="ORF">PCLFYP37_00829</name>
</gene>
<reference evidence="1" key="1">
    <citation type="submission" date="2019-11" db="EMBL/GenBank/DDBJ databases">
        <authorList>
            <person name="Feng L."/>
        </authorList>
    </citation>
    <scope>NUCLEOTIDE SEQUENCE</scope>
    <source>
        <strain evidence="1">PclaraLFYP37</strain>
    </source>
</reference>
<organism evidence="1">
    <name type="scientific">Paraprevotella clara</name>
    <dbReference type="NCBI Taxonomy" id="454154"/>
    <lineage>
        <taxon>Bacteria</taxon>
        <taxon>Pseudomonadati</taxon>
        <taxon>Bacteroidota</taxon>
        <taxon>Bacteroidia</taxon>
        <taxon>Bacteroidales</taxon>
        <taxon>Prevotellaceae</taxon>
        <taxon>Paraprevotella</taxon>
    </lineage>
</organism>
<evidence type="ECO:0000313" key="1">
    <source>
        <dbReference type="EMBL" id="VYT67413.1"/>
    </source>
</evidence>
<accession>A0A6N2YMF3</accession>
<proteinExistence type="predicted"/>
<sequence>MELDFGKIARIKDIQERMSELSEEGKDLSSPLLTDIRLVGEIYDIFSGMVENPASAAQRKKFIFIILYLFSPGTLAGGKMASGLRGAIANAIGVKSHSSVSNNSADMLFIYRHYEYFRKEVGRIFTEVTRRLEEKGLISVPDVLAT</sequence>